<dbReference type="Proteomes" id="UP000554482">
    <property type="component" value="Unassembled WGS sequence"/>
</dbReference>
<dbReference type="Gene3D" id="3.10.20.90">
    <property type="entry name" value="Phosphatidylinositol 3-kinase Catalytic Subunit, Chain A, domain 1"/>
    <property type="match status" value="1"/>
</dbReference>
<reference evidence="3 4" key="1">
    <citation type="submission" date="2020-06" db="EMBL/GenBank/DDBJ databases">
        <title>Transcriptomic and genomic resources for Thalictrum thalictroides and T. hernandezii: Facilitating candidate gene discovery in an emerging model plant lineage.</title>
        <authorList>
            <person name="Arias T."/>
            <person name="Riano-Pachon D.M."/>
            <person name="Di Stilio V.S."/>
        </authorList>
    </citation>
    <scope>NUCLEOTIDE SEQUENCE [LARGE SCALE GENOMIC DNA]</scope>
    <source>
        <strain evidence="4">cv. WT478/WT964</strain>
        <tissue evidence="3">Leaves</tissue>
    </source>
</reference>
<keyword evidence="4" id="KW-1185">Reference proteome</keyword>
<protein>
    <submittedName>
        <fullName evidence="3">F-box protein skip22</fullName>
    </submittedName>
</protein>
<dbReference type="SMART" id="SM00256">
    <property type="entry name" value="FBOX"/>
    <property type="match status" value="1"/>
</dbReference>
<accession>A0A7J6W729</accession>
<dbReference type="PANTHER" id="PTHR47602">
    <property type="entry name" value="F-BOX PROTEIN SKIP22"/>
    <property type="match status" value="1"/>
</dbReference>
<comment type="caution">
    <text evidence="3">The sequence shown here is derived from an EMBL/GenBank/DDBJ whole genome shotgun (WGS) entry which is preliminary data.</text>
</comment>
<dbReference type="Gene3D" id="1.20.1280.50">
    <property type="match status" value="1"/>
</dbReference>
<name>A0A7J6W729_THATH</name>
<gene>
    <name evidence="3" type="ORF">FRX31_017215</name>
</gene>
<dbReference type="CDD" id="cd22165">
    <property type="entry name" value="F-box_AtSKIP22-like"/>
    <property type="match status" value="1"/>
</dbReference>
<evidence type="ECO:0000259" key="1">
    <source>
        <dbReference type="PROSITE" id="PS50053"/>
    </source>
</evidence>
<evidence type="ECO:0000313" key="3">
    <source>
        <dbReference type="EMBL" id="KAF5193194.1"/>
    </source>
</evidence>
<organism evidence="3 4">
    <name type="scientific">Thalictrum thalictroides</name>
    <name type="common">Rue-anemone</name>
    <name type="synonym">Anemone thalictroides</name>
    <dbReference type="NCBI Taxonomy" id="46969"/>
    <lineage>
        <taxon>Eukaryota</taxon>
        <taxon>Viridiplantae</taxon>
        <taxon>Streptophyta</taxon>
        <taxon>Embryophyta</taxon>
        <taxon>Tracheophyta</taxon>
        <taxon>Spermatophyta</taxon>
        <taxon>Magnoliopsida</taxon>
        <taxon>Ranunculales</taxon>
        <taxon>Ranunculaceae</taxon>
        <taxon>Thalictroideae</taxon>
        <taxon>Thalictrum</taxon>
    </lineage>
</organism>
<proteinExistence type="predicted"/>
<feature type="domain" description="F-box" evidence="2">
    <location>
        <begin position="361"/>
        <end position="407"/>
    </location>
</feature>
<dbReference type="Pfam" id="PF11566">
    <property type="entry name" value="PI31_Prot_N"/>
    <property type="match status" value="1"/>
</dbReference>
<sequence>MKLRIRPLESRETLKVEIPSSCSLQDLKQAIAEKISISSETLHLSLNRKNEIIASPIDSLTSLGIASGDLIYYTQDPNVFLSETPIQIPVPQLENQQIEVSNSDMIDTSDGKIESLDASIVPQVSKNLETMDTSGSGENIETLDDTIVPQVPKTLEIQDSTSVDTCENMDTEAENLGDDISCAPGFLQKVYKAEVRNSNNNEQKLLITAVHAVLLEFGFVCVDSVNQEKIDGYQPYHLPKGWNMKISNLSLKYTLPALVRDVKEVVEMVILKFNTIGKFVCVYGCSSMKELIKLRLDASRFVPSINFLCASNCDATGRKSVVAGAKSFHEREVFELWKTVKDRLAIPLSIDLCIKTGLELPPCFMCLPTEVKMKILELLPGIDIAKVGCLSSELRYLCSNEDLWKQKCVEEFSVSKSSEGAQGDWKRKYCMFKRISTNSRRCSSRPTRTNFRPYPPLLPNRRWPRPGAYFPAIWGGESDIYPSGSQWNFRTHCDLGGFDA</sequence>
<dbReference type="PANTHER" id="PTHR47602:SF2">
    <property type="entry name" value="F-BOX PROTEIN SKIP22"/>
    <property type="match status" value="1"/>
</dbReference>
<dbReference type="PROSITE" id="PS50053">
    <property type="entry name" value="UBIQUITIN_2"/>
    <property type="match status" value="1"/>
</dbReference>
<dbReference type="InterPro" id="IPR001810">
    <property type="entry name" value="F-box_dom"/>
</dbReference>
<evidence type="ECO:0000313" key="4">
    <source>
        <dbReference type="Proteomes" id="UP000554482"/>
    </source>
</evidence>
<evidence type="ECO:0000259" key="2">
    <source>
        <dbReference type="PROSITE" id="PS50181"/>
    </source>
</evidence>
<dbReference type="InterPro" id="IPR000626">
    <property type="entry name" value="Ubiquitin-like_dom"/>
</dbReference>
<dbReference type="InterPro" id="IPR036047">
    <property type="entry name" value="F-box-like_dom_sf"/>
</dbReference>
<dbReference type="EMBL" id="JABWDY010020388">
    <property type="protein sequence ID" value="KAF5193194.1"/>
    <property type="molecule type" value="Genomic_DNA"/>
</dbReference>
<dbReference type="SUPFAM" id="SSF81383">
    <property type="entry name" value="F-box domain"/>
    <property type="match status" value="1"/>
</dbReference>
<dbReference type="OrthoDB" id="101791at2759"/>
<dbReference type="Pfam" id="PF12937">
    <property type="entry name" value="F-box-like"/>
    <property type="match status" value="1"/>
</dbReference>
<dbReference type="InterPro" id="IPR029071">
    <property type="entry name" value="Ubiquitin-like_domsf"/>
</dbReference>
<dbReference type="AlphaFoldDB" id="A0A7J6W729"/>
<dbReference type="Gene3D" id="3.40.1000.30">
    <property type="match status" value="1"/>
</dbReference>
<dbReference type="InterPro" id="IPR021625">
    <property type="entry name" value="PI31_Prot_N"/>
</dbReference>
<dbReference type="SUPFAM" id="SSF54236">
    <property type="entry name" value="Ubiquitin-like"/>
    <property type="match status" value="1"/>
</dbReference>
<dbReference type="InterPro" id="IPR024682">
    <property type="entry name" value="Npl4_Ub-like_dom"/>
</dbReference>
<feature type="domain" description="Ubiquitin-like" evidence="1">
    <location>
        <begin position="1"/>
        <end position="72"/>
    </location>
</feature>
<dbReference type="PROSITE" id="PS50181">
    <property type="entry name" value="FBOX"/>
    <property type="match status" value="1"/>
</dbReference>
<dbReference type="Pfam" id="PF11543">
    <property type="entry name" value="UN_NPL4"/>
    <property type="match status" value="1"/>
</dbReference>